<dbReference type="PANTHER" id="PTHR24173">
    <property type="entry name" value="ANKYRIN REPEAT CONTAINING"/>
    <property type="match status" value="1"/>
</dbReference>
<comment type="caution">
    <text evidence="4">The sequence shown here is derived from an EMBL/GenBank/DDBJ whole genome shotgun (WGS) entry which is preliminary data.</text>
</comment>
<feature type="repeat" description="ANK" evidence="3">
    <location>
        <begin position="211"/>
        <end position="245"/>
    </location>
</feature>
<sequence>MPLLGLPNELLLLVAGKLTEARYINALVQVNLRLFNLLSNTLYRHDAQNGDTALHWAIRNGSRATAICAISAGCDIERFQNNTTPLMAAVRANDMYFFLMLLEKGANPNTQDSRGLTALNFAVRNSNHRRVVILLNKGADPNTQDVHGSTPLHTPRLPKAIAETLIAHGANPSTQNHWLKSPLHVATTQLNMGVVRSLLKAGADPSALDSDGKSPLFNAMLHHTRGLEISRVLLENGANVSRSDKVVPGLQPIHCAAQTGNIEGMKLLLEFDADVNAPSHTGESILHMAALAGRTLIARYLVEAGADVETTSDGRTPLHLAVSNGDGILCQLILENDPDPDIRKLFSSLSIEDYDCPQAVEAFSRKGLSAPLMKKLLMQSSQPQQTLVTSTPIASS</sequence>
<dbReference type="SUPFAM" id="SSF48403">
    <property type="entry name" value="Ankyrin repeat"/>
    <property type="match status" value="1"/>
</dbReference>
<feature type="repeat" description="ANK" evidence="3">
    <location>
        <begin position="281"/>
        <end position="313"/>
    </location>
</feature>
<accession>A0AAD6HP02</accession>
<evidence type="ECO:0000256" key="3">
    <source>
        <dbReference type="PROSITE-ProRule" id="PRU00023"/>
    </source>
</evidence>
<dbReference type="InterPro" id="IPR002110">
    <property type="entry name" value="Ankyrin_rpt"/>
</dbReference>
<dbReference type="PANTHER" id="PTHR24173:SF74">
    <property type="entry name" value="ANKYRIN REPEAT DOMAIN-CONTAINING PROTEIN 16"/>
    <property type="match status" value="1"/>
</dbReference>
<dbReference type="SMART" id="SM00248">
    <property type="entry name" value="ANK"/>
    <property type="match status" value="8"/>
</dbReference>
<feature type="repeat" description="ANK" evidence="3">
    <location>
        <begin position="81"/>
        <end position="113"/>
    </location>
</feature>
<feature type="repeat" description="ANK" evidence="3">
    <location>
        <begin position="313"/>
        <end position="345"/>
    </location>
</feature>
<evidence type="ECO:0000256" key="1">
    <source>
        <dbReference type="ARBA" id="ARBA00022737"/>
    </source>
</evidence>
<keyword evidence="5" id="KW-1185">Reference proteome</keyword>
<dbReference type="PROSITE" id="PS50297">
    <property type="entry name" value="ANK_REP_REGION"/>
    <property type="match status" value="6"/>
</dbReference>
<feature type="repeat" description="ANK" evidence="3">
    <location>
        <begin position="248"/>
        <end position="280"/>
    </location>
</feature>
<gene>
    <name evidence="4" type="ORF">N7493_004672</name>
</gene>
<dbReference type="Gene3D" id="1.25.40.20">
    <property type="entry name" value="Ankyrin repeat-containing domain"/>
    <property type="match status" value="2"/>
</dbReference>
<protein>
    <submittedName>
        <fullName evidence="4">Ankyrin repeats (3 copies) domain-containing protein</fullName>
    </submittedName>
</protein>
<organism evidence="4 5">
    <name type="scientific">Penicillium malachiteum</name>
    <dbReference type="NCBI Taxonomy" id="1324776"/>
    <lineage>
        <taxon>Eukaryota</taxon>
        <taxon>Fungi</taxon>
        <taxon>Dikarya</taxon>
        <taxon>Ascomycota</taxon>
        <taxon>Pezizomycotina</taxon>
        <taxon>Eurotiomycetes</taxon>
        <taxon>Eurotiomycetidae</taxon>
        <taxon>Eurotiales</taxon>
        <taxon>Aspergillaceae</taxon>
        <taxon>Penicillium</taxon>
    </lineage>
</organism>
<feature type="repeat" description="ANK" evidence="3">
    <location>
        <begin position="181"/>
        <end position="210"/>
    </location>
</feature>
<reference evidence="4" key="2">
    <citation type="submission" date="2023-01" db="EMBL/GenBank/DDBJ databases">
        <authorList>
            <person name="Petersen C."/>
        </authorList>
    </citation>
    <scope>NUCLEOTIDE SEQUENCE</scope>
    <source>
        <strain evidence="4">IBT 17514</strain>
    </source>
</reference>
<evidence type="ECO:0000256" key="2">
    <source>
        <dbReference type="ARBA" id="ARBA00023043"/>
    </source>
</evidence>
<reference evidence="4" key="1">
    <citation type="journal article" date="2023" name="IMA Fungus">
        <title>Comparative genomic study of the Penicillium genus elucidates a diverse pangenome and 15 lateral gene transfer events.</title>
        <authorList>
            <person name="Petersen C."/>
            <person name="Sorensen T."/>
            <person name="Nielsen M.R."/>
            <person name="Sondergaard T.E."/>
            <person name="Sorensen J.L."/>
            <person name="Fitzpatrick D.A."/>
            <person name="Frisvad J.C."/>
            <person name="Nielsen K.L."/>
        </authorList>
    </citation>
    <scope>NUCLEOTIDE SEQUENCE</scope>
    <source>
        <strain evidence="4">IBT 17514</strain>
    </source>
</reference>
<dbReference type="PROSITE" id="PS50088">
    <property type="entry name" value="ANK_REPEAT"/>
    <property type="match status" value="7"/>
</dbReference>
<proteinExistence type="predicted"/>
<keyword evidence="2 3" id="KW-0040">ANK repeat</keyword>
<dbReference type="Pfam" id="PF00023">
    <property type="entry name" value="Ank"/>
    <property type="match status" value="1"/>
</dbReference>
<dbReference type="Proteomes" id="UP001215712">
    <property type="component" value="Unassembled WGS sequence"/>
</dbReference>
<dbReference type="InterPro" id="IPR036770">
    <property type="entry name" value="Ankyrin_rpt-contain_sf"/>
</dbReference>
<evidence type="ECO:0000313" key="4">
    <source>
        <dbReference type="EMBL" id="KAJ5728342.1"/>
    </source>
</evidence>
<evidence type="ECO:0000313" key="5">
    <source>
        <dbReference type="Proteomes" id="UP001215712"/>
    </source>
</evidence>
<dbReference type="AlphaFoldDB" id="A0AAD6HP02"/>
<dbReference type="Pfam" id="PF12796">
    <property type="entry name" value="Ank_2"/>
    <property type="match status" value="3"/>
</dbReference>
<name>A0AAD6HP02_9EURO</name>
<keyword evidence="1" id="KW-0677">Repeat</keyword>
<feature type="repeat" description="ANK" evidence="3">
    <location>
        <begin position="114"/>
        <end position="146"/>
    </location>
</feature>
<dbReference type="EMBL" id="JAQJAN010000005">
    <property type="protein sequence ID" value="KAJ5728342.1"/>
    <property type="molecule type" value="Genomic_DNA"/>
</dbReference>